<dbReference type="SUPFAM" id="SSF56935">
    <property type="entry name" value="Porins"/>
    <property type="match status" value="1"/>
</dbReference>
<dbReference type="AlphaFoldDB" id="A0A1K1SDZ3"/>
<evidence type="ECO:0000256" key="3">
    <source>
        <dbReference type="ARBA" id="ARBA00023237"/>
    </source>
</evidence>
<evidence type="ECO:0000259" key="4">
    <source>
        <dbReference type="Pfam" id="PF14905"/>
    </source>
</evidence>
<dbReference type="Proteomes" id="UP001326715">
    <property type="component" value="Chromosome"/>
</dbReference>
<evidence type="ECO:0000313" key="6">
    <source>
        <dbReference type="EMBL" id="WQG87946.1"/>
    </source>
</evidence>
<dbReference type="EMBL" id="CP140154">
    <property type="protein sequence ID" value="WQG87946.1"/>
    <property type="molecule type" value="Genomic_DNA"/>
</dbReference>
<dbReference type="STRING" id="1004.SAMN05661012_05207"/>
<name>A0A1K1SDZ3_9BACT</name>
<protein>
    <submittedName>
        <fullName evidence="5">Outer membrane receptor proteins, mostly Fe transport</fullName>
    </submittedName>
    <submittedName>
        <fullName evidence="6">TonB-dependent receptor</fullName>
    </submittedName>
</protein>
<reference evidence="6 8" key="2">
    <citation type="submission" date="2023-11" db="EMBL/GenBank/DDBJ databases">
        <title>MicrobeMod: A computational toolkit for identifying prokaryotic methylation and restriction-modification with nanopore sequencing.</title>
        <authorList>
            <person name="Crits-Christoph A."/>
            <person name="Kang S.C."/>
            <person name="Lee H."/>
            <person name="Ostrov N."/>
        </authorList>
    </citation>
    <scope>NUCLEOTIDE SEQUENCE [LARGE SCALE GENOMIC DNA]</scope>
    <source>
        <strain evidence="6 8">ATCC 23090</strain>
    </source>
</reference>
<keyword evidence="8" id="KW-1185">Reference proteome</keyword>
<dbReference type="InterPro" id="IPR036942">
    <property type="entry name" value="Beta-barrel_TonB_sf"/>
</dbReference>
<keyword evidence="2" id="KW-0472">Membrane</keyword>
<dbReference type="OrthoDB" id="905812at2"/>
<dbReference type="PANTHER" id="PTHR40980">
    <property type="entry name" value="PLUG DOMAIN-CONTAINING PROTEIN"/>
    <property type="match status" value="1"/>
</dbReference>
<dbReference type="PANTHER" id="PTHR40980:SF4">
    <property type="entry name" value="TONB-DEPENDENT RECEPTOR-LIKE BETA-BARREL DOMAIN-CONTAINING PROTEIN"/>
    <property type="match status" value="1"/>
</dbReference>
<proteinExistence type="predicted"/>
<evidence type="ECO:0000313" key="8">
    <source>
        <dbReference type="Proteomes" id="UP001326715"/>
    </source>
</evidence>
<sequence length="799" mass="90660">MRKCFFFLLFIAIMHQYVTGQIIVTGKVLDAGSGSGITAASIHLTDLKGKTYPIIQTDKSGHFQVSAPDTGTYSLHISAGNYAQAKLSIFLAKDTTLTDIRLSKQYDLGEVTINGAQVKISRKFDKVTVDLYNTVLTSAGTAFDLLQKMPSVILQQDGTVMLQSKIATVMIDGRPLNLSGNDLKTYLNGLPAGSISKVELIRNPSAMHDAQDAAIINLVTNKSLKAGWNGNISIGMTQGHYSRYYPSIDFNYRHKKINLYGAYSYTHVKELTSTSSSRPLSADLNQVLDIETRATLSNKTQNLKLGLDYTISKNSLMGVVLYGSSNRLSQDLTSNTRFTHAQLQDSLIRLATLSHVKAFSPSVNLYYKLVTDTTRHSELTLNLDYWHYNRKPEQYFNNSFYDNLDNPYRDNLILKSNTSGLNNIYSLKADYIHPLKKGRLLFGLKTYLTKRDNHFIWQNFANDKWQIDDNITNQFLYNENINALYSGYENTWKKISLQLMLRAEHTNIHGKSVTIDQQFSKHYIDLFPSVNLEYNLSAKNQFNLSYRRSISRPAYNNLDPFRQFQDQYNYTQGNSRLLPAISGALELGHSYNNILFTTLSYTWSKNVISMLYLQDPENNALTTTYDNLSATKSCELDVAANLAITKHWTSSISTVLTYNYVNTLFREAPVKNEGWGFNLFLFNNLLLPKNFSASMVMAYSAPYNGTIFQYSASGFINIGINKTLLHNRASVNLAVNDQLTHVSFQNKTNYNNLMYEQRIFRDNRTITLTLRYKLGNLKIKQSSNRKTGIESEKSRMDNK</sequence>
<dbReference type="Proteomes" id="UP000183788">
    <property type="component" value="Unassembled WGS sequence"/>
</dbReference>
<dbReference type="EMBL" id="FPIZ01000021">
    <property type="protein sequence ID" value="SFW82332.1"/>
    <property type="molecule type" value="Genomic_DNA"/>
</dbReference>
<dbReference type="RefSeq" id="WP_083571763.1">
    <property type="nucleotide sequence ID" value="NZ_CP139972.1"/>
</dbReference>
<keyword evidence="5" id="KW-0675">Receptor</keyword>
<dbReference type="InterPro" id="IPR041700">
    <property type="entry name" value="OMP_b-brl_3"/>
</dbReference>
<dbReference type="InterPro" id="IPR008969">
    <property type="entry name" value="CarboxyPept-like_regulatory"/>
</dbReference>
<dbReference type="SUPFAM" id="SSF49464">
    <property type="entry name" value="Carboxypeptidase regulatory domain-like"/>
    <property type="match status" value="1"/>
</dbReference>
<dbReference type="Gene3D" id="2.60.40.1120">
    <property type="entry name" value="Carboxypeptidase-like, regulatory domain"/>
    <property type="match status" value="1"/>
</dbReference>
<comment type="subcellular location">
    <subcellularLocation>
        <location evidence="1">Cell outer membrane</location>
    </subcellularLocation>
</comment>
<dbReference type="Gene3D" id="2.40.170.20">
    <property type="entry name" value="TonB-dependent receptor, beta-barrel domain"/>
    <property type="match status" value="1"/>
</dbReference>
<organism evidence="5 7">
    <name type="scientific">Chitinophaga sancti</name>
    <dbReference type="NCBI Taxonomy" id="1004"/>
    <lineage>
        <taxon>Bacteria</taxon>
        <taxon>Pseudomonadati</taxon>
        <taxon>Bacteroidota</taxon>
        <taxon>Chitinophagia</taxon>
        <taxon>Chitinophagales</taxon>
        <taxon>Chitinophagaceae</taxon>
        <taxon>Chitinophaga</taxon>
    </lineage>
</organism>
<feature type="domain" description="Outer membrane protein beta-barrel" evidence="4">
    <location>
        <begin position="375"/>
        <end position="772"/>
    </location>
</feature>
<evidence type="ECO:0000313" key="5">
    <source>
        <dbReference type="EMBL" id="SFW82332.1"/>
    </source>
</evidence>
<gene>
    <name evidence="5" type="ORF">SAMN05661012_05207</name>
    <name evidence="6" type="ORF">SR876_23750</name>
</gene>
<reference evidence="5 7" key="1">
    <citation type="submission" date="2016-11" db="EMBL/GenBank/DDBJ databases">
        <authorList>
            <person name="Jaros S."/>
            <person name="Januszkiewicz K."/>
            <person name="Wedrychowicz H."/>
        </authorList>
    </citation>
    <scope>NUCLEOTIDE SEQUENCE [LARGE SCALE GENOMIC DNA]</scope>
    <source>
        <strain evidence="5 7">DSM 784</strain>
    </source>
</reference>
<evidence type="ECO:0000256" key="1">
    <source>
        <dbReference type="ARBA" id="ARBA00004442"/>
    </source>
</evidence>
<accession>A0A1K1SDZ3</accession>
<dbReference type="Pfam" id="PF14905">
    <property type="entry name" value="OMP_b-brl_3"/>
    <property type="match status" value="1"/>
</dbReference>
<keyword evidence="3" id="KW-0998">Cell outer membrane</keyword>
<evidence type="ECO:0000256" key="2">
    <source>
        <dbReference type="ARBA" id="ARBA00023136"/>
    </source>
</evidence>
<evidence type="ECO:0000313" key="7">
    <source>
        <dbReference type="Proteomes" id="UP000183788"/>
    </source>
</evidence>
<dbReference type="GO" id="GO:0009279">
    <property type="term" value="C:cell outer membrane"/>
    <property type="evidence" value="ECO:0007669"/>
    <property type="project" value="UniProtKB-SubCell"/>
</dbReference>
<dbReference type="Pfam" id="PF13620">
    <property type="entry name" value="CarboxypepD_reg"/>
    <property type="match status" value="1"/>
</dbReference>